<sequence>MKGLYLTAALFGASSTASKLYTASYAGIVTTLELDSSDEGYELKTVSETTDCGPNPSWLMFDADKNFLFCLDEGLNGPNGTLTSFEVDSDGSLSKVHQLQTVLGPVQSHIYSAGGRTFFAVAHYSGSSVTAYALDPDGVFTHLQTFTYKLDGPGTIPDRQDAPHPHGVVLDPTGQFILVPDLGADLVRIFRINSSSGLLEPQAPLVVSPGYGPRHGVFWTPKDSSPCATSDTRFYMTSELNSHLIGYKVHYPKNGTIAFEKFLDTTSYGGPELPSGATASEIAISPANNHIVISNRADNVFGTNNDTISVFSCADESGNTFTDVDHIGLYPAYGAIPRQFEISGEEEAIAIALQTSQRVAVAGWDDETGSAGPLLAEKDLEGRIVCAVWGDD</sequence>
<dbReference type="PANTHER" id="PTHR30344:SF1">
    <property type="entry name" value="6-PHOSPHOGLUCONOLACTONASE"/>
    <property type="match status" value="1"/>
</dbReference>
<dbReference type="Pfam" id="PF10282">
    <property type="entry name" value="Lactonase"/>
    <property type="match status" value="1"/>
</dbReference>
<dbReference type="InterPro" id="IPR015943">
    <property type="entry name" value="WD40/YVTN_repeat-like_dom_sf"/>
</dbReference>
<accession>A0A5N7BLV1</accession>
<dbReference type="InterPro" id="IPR019405">
    <property type="entry name" value="Lactonase_7-beta_prop"/>
</dbReference>
<dbReference type="Proteomes" id="UP000326198">
    <property type="component" value="Unassembled WGS sequence"/>
</dbReference>
<dbReference type="OrthoDB" id="9972196at2759"/>
<name>A0A5N7BLV1_9EURO</name>
<evidence type="ECO:0000256" key="1">
    <source>
        <dbReference type="ARBA" id="ARBA00005564"/>
    </source>
</evidence>
<evidence type="ECO:0000313" key="2">
    <source>
        <dbReference type="EMBL" id="KAE8382759.1"/>
    </source>
</evidence>
<dbReference type="PANTHER" id="PTHR30344">
    <property type="entry name" value="6-PHOSPHOGLUCONOLACTONASE-RELATED"/>
    <property type="match status" value="1"/>
</dbReference>
<dbReference type="Gene3D" id="2.130.10.10">
    <property type="entry name" value="YVTN repeat-like/Quinoprotein amine dehydrogenase"/>
    <property type="match status" value="1"/>
</dbReference>
<organism evidence="2 3">
    <name type="scientific">Aspergillus bertholletiae</name>
    <dbReference type="NCBI Taxonomy" id="1226010"/>
    <lineage>
        <taxon>Eukaryota</taxon>
        <taxon>Fungi</taxon>
        <taxon>Dikarya</taxon>
        <taxon>Ascomycota</taxon>
        <taxon>Pezizomycotina</taxon>
        <taxon>Eurotiomycetes</taxon>
        <taxon>Eurotiomycetidae</taxon>
        <taxon>Eurotiales</taxon>
        <taxon>Aspergillaceae</taxon>
        <taxon>Aspergillus</taxon>
        <taxon>Aspergillus subgen. Circumdati</taxon>
    </lineage>
</organism>
<dbReference type="GO" id="GO:0017057">
    <property type="term" value="F:6-phosphogluconolactonase activity"/>
    <property type="evidence" value="ECO:0007669"/>
    <property type="project" value="TreeGrafter"/>
</dbReference>
<dbReference type="InterPro" id="IPR050282">
    <property type="entry name" value="Cycloisomerase_2"/>
</dbReference>
<comment type="similarity">
    <text evidence="1">Belongs to the cycloisomerase 2 family.</text>
</comment>
<proteinExistence type="inferred from homology"/>
<dbReference type="AlphaFoldDB" id="A0A5N7BLV1"/>
<dbReference type="SUPFAM" id="SSF75011">
    <property type="entry name" value="3-carboxy-cis,cis-mucoante lactonizing enzyme"/>
    <property type="match status" value="1"/>
</dbReference>
<reference evidence="2 3" key="1">
    <citation type="submission" date="2019-04" db="EMBL/GenBank/DDBJ databases">
        <title>Friends and foes A comparative genomics studyof 23 Aspergillus species from section Flavi.</title>
        <authorList>
            <consortium name="DOE Joint Genome Institute"/>
            <person name="Kjaerbolling I."/>
            <person name="Vesth T."/>
            <person name="Frisvad J.C."/>
            <person name="Nybo J.L."/>
            <person name="Theobald S."/>
            <person name="Kildgaard S."/>
            <person name="Isbrandt T."/>
            <person name="Kuo A."/>
            <person name="Sato A."/>
            <person name="Lyhne E.K."/>
            <person name="Kogle M.E."/>
            <person name="Wiebenga A."/>
            <person name="Kun R.S."/>
            <person name="Lubbers R.J."/>
            <person name="Makela M.R."/>
            <person name="Barry K."/>
            <person name="Chovatia M."/>
            <person name="Clum A."/>
            <person name="Daum C."/>
            <person name="Haridas S."/>
            <person name="He G."/>
            <person name="LaButti K."/>
            <person name="Lipzen A."/>
            <person name="Mondo S."/>
            <person name="Riley R."/>
            <person name="Salamov A."/>
            <person name="Simmons B.A."/>
            <person name="Magnuson J.K."/>
            <person name="Henrissat B."/>
            <person name="Mortensen U.H."/>
            <person name="Larsen T.O."/>
            <person name="Devries R.P."/>
            <person name="Grigoriev I.V."/>
            <person name="Machida M."/>
            <person name="Baker S.E."/>
            <person name="Andersen M.R."/>
        </authorList>
    </citation>
    <scope>NUCLEOTIDE SEQUENCE [LARGE SCALE GENOMIC DNA]</scope>
    <source>
        <strain evidence="2 3">IBT 29228</strain>
    </source>
</reference>
<evidence type="ECO:0000313" key="3">
    <source>
        <dbReference type="Proteomes" id="UP000326198"/>
    </source>
</evidence>
<gene>
    <name evidence="2" type="ORF">BDV26DRAFT_253094</name>
</gene>
<protein>
    <submittedName>
        <fullName evidence="2">Lactonase, 7-bladed beta-propeller-domain-containing protein</fullName>
    </submittedName>
</protein>
<keyword evidence="3" id="KW-1185">Reference proteome</keyword>
<dbReference type="EMBL" id="ML736160">
    <property type="protein sequence ID" value="KAE8382759.1"/>
    <property type="molecule type" value="Genomic_DNA"/>
</dbReference>